<dbReference type="Proteomes" id="UP001589536">
    <property type="component" value="Unassembled WGS sequence"/>
</dbReference>
<sequence length="436" mass="45474">MDGNRRGGAALMGDWIRYRFEDIRRRGVRDKGFILVSTIMLFVLVAGTVYWLISATDRTIKTSVQTSDFVQSGQLADLAIQDAMYQLNQIQPATLPNLGSPRTGGTSNDGSWTWYADPVTMGDGGKRTMLHATGTFRGAIRKVQATVVGSRVGGFKTETDKSITYQVAPSTAFTHTLMGKSVTVQNGISGADPFLTGSIGLLGSALSTAPAAGTTGTSTAATYQYGPQATSLSVPGAIRAPAGLSLNPSFITDNMSGCGGAIPQPWTASRNGGVLTANDTVGCYSSMNFDVPTVIQGDGSFNAYVSGGVMVSQNISASSGTGLNIYTNGNVTFPTGSAAGTSLTVRNLYVYAPQGLCATTTTDPGGFRSLTKSLDFSGSLACNTIQVAGQFRKGDNTDINYPDHLGPVGPAGDSVFDNTVWYLADYQQPSGANATH</sequence>
<accession>A0ABV5UXN6</accession>
<evidence type="ECO:0000313" key="3">
    <source>
        <dbReference type="Proteomes" id="UP001589536"/>
    </source>
</evidence>
<protein>
    <recommendedName>
        <fullName evidence="4">Type 4 fimbrial biogenesis protein PilX N-terminal domain-containing protein</fullName>
    </recommendedName>
</protein>
<gene>
    <name evidence="2" type="ORF">ACFFPI_23080</name>
</gene>
<evidence type="ECO:0000313" key="2">
    <source>
        <dbReference type="EMBL" id="MFB9716984.1"/>
    </source>
</evidence>
<name>A0ABV5UXN6_9MICC</name>
<keyword evidence="3" id="KW-1185">Reference proteome</keyword>
<dbReference type="RefSeq" id="WP_345045097.1">
    <property type="nucleotide sequence ID" value="NZ_BAABED010000001.1"/>
</dbReference>
<keyword evidence="1" id="KW-0812">Transmembrane</keyword>
<dbReference type="EMBL" id="JBHMBH010000072">
    <property type="protein sequence ID" value="MFB9716984.1"/>
    <property type="molecule type" value="Genomic_DNA"/>
</dbReference>
<feature type="transmembrane region" description="Helical" evidence="1">
    <location>
        <begin position="33"/>
        <end position="53"/>
    </location>
</feature>
<proteinExistence type="predicted"/>
<evidence type="ECO:0000256" key="1">
    <source>
        <dbReference type="SAM" id="Phobius"/>
    </source>
</evidence>
<evidence type="ECO:0008006" key="4">
    <source>
        <dbReference type="Google" id="ProtNLM"/>
    </source>
</evidence>
<keyword evidence="1" id="KW-1133">Transmembrane helix</keyword>
<comment type="caution">
    <text evidence="2">The sequence shown here is derived from an EMBL/GenBank/DDBJ whole genome shotgun (WGS) entry which is preliminary data.</text>
</comment>
<organism evidence="2 3">
    <name type="scientific">Arthrobacter methylotrophus</name>
    <dbReference type="NCBI Taxonomy" id="121291"/>
    <lineage>
        <taxon>Bacteria</taxon>
        <taxon>Bacillati</taxon>
        <taxon>Actinomycetota</taxon>
        <taxon>Actinomycetes</taxon>
        <taxon>Micrococcales</taxon>
        <taxon>Micrococcaceae</taxon>
        <taxon>Arthrobacter</taxon>
    </lineage>
</organism>
<keyword evidence="1" id="KW-0472">Membrane</keyword>
<reference evidence="2 3" key="1">
    <citation type="submission" date="2024-09" db="EMBL/GenBank/DDBJ databases">
        <authorList>
            <person name="Sun Q."/>
            <person name="Mori K."/>
        </authorList>
    </citation>
    <scope>NUCLEOTIDE SEQUENCE [LARGE SCALE GENOMIC DNA]</scope>
    <source>
        <strain evidence="2 3">JCM 13519</strain>
    </source>
</reference>